<evidence type="ECO:0000313" key="2">
    <source>
        <dbReference type="Proteomes" id="UP000095282"/>
    </source>
</evidence>
<keyword evidence="1" id="KW-0472">Membrane</keyword>
<sequence length="168" mass="19556">MKKAAEFVLENMKISLNNRAFLGFSLEIQKSDCLFFVFIFNMLILFLILLCCILLCANRIIRKVSSDLSNRNHYSSIYRLLMVQCVSPTLFTIFPCTFNMVTGIFGIDLGEVIPFILATLLPMYPAVNTFLIIWQIRDYRNYLFCCIKHKKRNSVMVLDRRKSTILSL</sequence>
<dbReference type="PANTHER" id="PTHR22943">
    <property type="entry name" value="7-TRANSMEMBRANE DOMAIN RECEPTOR C.ELEGANS"/>
    <property type="match status" value="1"/>
</dbReference>
<dbReference type="eggNOG" id="ENOG502THJG">
    <property type="taxonomic scope" value="Eukaryota"/>
</dbReference>
<accession>A0A1I7TY94</accession>
<feature type="transmembrane region" description="Helical" evidence="1">
    <location>
        <begin position="34"/>
        <end position="56"/>
    </location>
</feature>
<evidence type="ECO:0000313" key="3">
    <source>
        <dbReference type="WBParaSite" id="Csp11.Scaffold629.g12995.t1"/>
    </source>
</evidence>
<dbReference type="Proteomes" id="UP000095282">
    <property type="component" value="Unplaced"/>
</dbReference>
<dbReference type="WBParaSite" id="Csp11.Scaffold629.g12995.t1">
    <property type="protein sequence ID" value="Csp11.Scaffold629.g12995.t1"/>
    <property type="gene ID" value="Csp11.Scaffold629.g12995"/>
</dbReference>
<dbReference type="GO" id="GO:0042048">
    <property type="term" value="P:olfactory behavior"/>
    <property type="evidence" value="ECO:0007669"/>
    <property type="project" value="TreeGrafter"/>
</dbReference>
<dbReference type="PANTHER" id="PTHR22943:SF24">
    <property type="entry name" value="SEVEN TM RECEPTOR"/>
    <property type="match status" value="1"/>
</dbReference>
<reference evidence="3" key="1">
    <citation type="submission" date="2016-11" db="UniProtKB">
        <authorList>
            <consortium name="WormBaseParasite"/>
        </authorList>
    </citation>
    <scope>IDENTIFICATION</scope>
</reference>
<dbReference type="SUPFAM" id="SSF81321">
    <property type="entry name" value="Family A G protein-coupled receptor-like"/>
    <property type="match status" value="1"/>
</dbReference>
<evidence type="ECO:0000256" key="1">
    <source>
        <dbReference type="SAM" id="Phobius"/>
    </source>
</evidence>
<dbReference type="InterPro" id="IPR019428">
    <property type="entry name" value="7TM_GPCR_serpentine_rcpt_Str"/>
</dbReference>
<dbReference type="GO" id="GO:0005886">
    <property type="term" value="C:plasma membrane"/>
    <property type="evidence" value="ECO:0007669"/>
    <property type="project" value="TreeGrafter"/>
</dbReference>
<feature type="transmembrane region" description="Helical" evidence="1">
    <location>
        <begin position="77"/>
        <end position="100"/>
    </location>
</feature>
<keyword evidence="1" id="KW-0812">Transmembrane</keyword>
<proteinExistence type="predicted"/>
<dbReference type="Pfam" id="PF10326">
    <property type="entry name" value="7TM_GPCR_Str"/>
    <property type="match status" value="1"/>
</dbReference>
<organism evidence="2 3">
    <name type="scientific">Caenorhabditis tropicalis</name>
    <dbReference type="NCBI Taxonomy" id="1561998"/>
    <lineage>
        <taxon>Eukaryota</taxon>
        <taxon>Metazoa</taxon>
        <taxon>Ecdysozoa</taxon>
        <taxon>Nematoda</taxon>
        <taxon>Chromadorea</taxon>
        <taxon>Rhabditida</taxon>
        <taxon>Rhabditina</taxon>
        <taxon>Rhabditomorpha</taxon>
        <taxon>Rhabditoidea</taxon>
        <taxon>Rhabditidae</taxon>
        <taxon>Peloderinae</taxon>
        <taxon>Caenorhabditis</taxon>
    </lineage>
</organism>
<keyword evidence="2" id="KW-1185">Reference proteome</keyword>
<dbReference type="GO" id="GO:0038022">
    <property type="term" value="F:G protein-coupled olfactory receptor activity"/>
    <property type="evidence" value="ECO:0007669"/>
    <property type="project" value="TreeGrafter"/>
</dbReference>
<name>A0A1I7TY94_9PELO</name>
<protein>
    <submittedName>
        <fullName evidence="3">G_PROTEIN_RECEP_F1_2 domain-containing protein</fullName>
    </submittedName>
</protein>
<feature type="transmembrane region" description="Helical" evidence="1">
    <location>
        <begin position="112"/>
        <end position="134"/>
    </location>
</feature>
<keyword evidence="1" id="KW-1133">Transmembrane helix</keyword>
<dbReference type="AlphaFoldDB" id="A0A1I7TY94"/>